<organism evidence="2">
    <name type="scientific">Arundo donax</name>
    <name type="common">Giant reed</name>
    <name type="synonym">Donax arundinaceus</name>
    <dbReference type="NCBI Taxonomy" id="35708"/>
    <lineage>
        <taxon>Eukaryota</taxon>
        <taxon>Viridiplantae</taxon>
        <taxon>Streptophyta</taxon>
        <taxon>Embryophyta</taxon>
        <taxon>Tracheophyta</taxon>
        <taxon>Spermatophyta</taxon>
        <taxon>Magnoliopsida</taxon>
        <taxon>Liliopsida</taxon>
        <taxon>Poales</taxon>
        <taxon>Poaceae</taxon>
        <taxon>PACMAD clade</taxon>
        <taxon>Arundinoideae</taxon>
        <taxon>Arundineae</taxon>
        <taxon>Arundo</taxon>
    </lineage>
</organism>
<reference evidence="2" key="2">
    <citation type="journal article" date="2015" name="Data Brief">
        <title>Shoot transcriptome of the giant reed, Arundo donax.</title>
        <authorList>
            <person name="Barrero R.A."/>
            <person name="Guerrero F.D."/>
            <person name="Moolhuijzen P."/>
            <person name="Goolsby J.A."/>
            <person name="Tidwell J."/>
            <person name="Bellgard S.E."/>
            <person name="Bellgard M.I."/>
        </authorList>
    </citation>
    <scope>NUCLEOTIDE SEQUENCE</scope>
    <source>
        <tissue evidence="2">Shoot tissue taken approximately 20 cm above the soil surface</tissue>
    </source>
</reference>
<proteinExistence type="predicted"/>
<dbReference type="EMBL" id="GBRH01188887">
    <property type="protein sequence ID" value="JAE09009.1"/>
    <property type="molecule type" value="Transcribed_RNA"/>
</dbReference>
<dbReference type="AlphaFoldDB" id="A0A0A9FCR3"/>
<dbReference type="PANTHER" id="PTHR46398:SF11">
    <property type="entry name" value="CALMODULIN-BINDING HEAT-SHOCK PROTEIN"/>
    <property type="match status" value="1"/>
</dbReference>
<evidence type="ECO:0000256" key="1">
    <source>
        <dbReference type="SAM" id="MobiDB-lite"/>
    </source>
</evidence>
<protein>
    <submittedName>
        <fullName evidence="2">Uncharacterized protein</fullName>
    </submittedName>
</protein>
<accession>A0A0A9FCR3</accession>
<name>A0A0A9FCR3_ARUDO</name>
<sequence length="130" mass="14738">MLEEDTMEVPSEQRMERNQTLHREHVEEHKAALRRAVTLSMPDARAPSPYGTFSGDEHRHCPERNESFPPVGARQRMSWNDLIEQVFDRDEDGQIVLRTSSFFSSLTHAASSSGVNSFCFVPPVAAHSLQ</sequence>
<feature type="compositionally biased region" description="Basic and acidic residues" evidence="1">
    <location>
        <begin position="55"/>
        <end position="66"/>
    </location>
</feature>
<feature type="region of interest" description="Disordered" evidence="1">
    <location>
        <begin position="39"/>
        <end position="73"/>
    </location>
</feature>
<feature type="region of interest" description="Disordered" evidence="1">
    <location>
        <begin position="1"/>
        <end position="24"/>
    </location>
</feature>
<reference evidence="2" key="1">
    <citation type="submission" date="2014-09" db="EMBL/GenBank/DDBJ databases">
        <authorList>
            <person name="Magalhaes I.L.F."/>
            <person name="Oliveira U."/>
            <person name="Santos F.R."/>
            <person name="Vidigal T.H.D.A."/>
            <person name="Brescovit A.D."/>
            <person name="Santos A.J."/>
        </authorList>
    </citation>
    <scope>NUCLEOTIDE SEQUENCE</scope>
    <source>
        <tissue evidence="2">Shoot tissue taken approximately 20 cm above the soil surface</tissue>
    </source>
</reference>
<feature type="compositionally biased region" description="Basic and acidic residues" evidence="1">
    <location>
        <begin position="11"/>
        <end position="24"/>
    </location>
</feature>
<dbReference type="PANTHER" id="PTHR46398">
    <property type="entry name" value="ALPHA/BETA-HYDROLASES SUPERFAMILY PROTEIN"/>
    <property type="match status" value="1"/>
</dbReference>
<evidence type="ECO:0000313" key="2">
    <source>
        <dbReference type="EMBL" id="JAE09009.1"/>
    </source>
</evidence>